<comment type="similarity">
    <text evidence="2">Belongs to the peptidase S1 family.</text>
</comment>
<dbReference type="InterPro" id="IPR050430">
    <property type="entry name" value="Peptidase_S1"/>
</dbReference>
<dbReference type="PROSITE" id="PS51257">
    <property type="entry name" value="PROKAR_LIPOPROTEIN"/>
    <property type="match status" value="1"/>
</dbReference>
<comment type="caution">
    <text evidence="11">The sequence shown here is derived from an EMBL/GenBank/DDBJ whole genome shotgun (WGS) entry which is preliminary data.</text>
</comment>
<name>A0AAD8EI15_DIPPU</name>
<evidence type="ECO:0000256" key="5">
    <source>
        <dbReference type="ARBA" id="ARBA00022801"/>
    </source>
</evidence>
<dbReference type="GO" id="GO:0005576">
    <property type="term" value="C:extracellular region"/>
    <property type="evidence" value="ECO:0007669"/>
    <property type="project" value="UniProtKB-SubCell"/>
</dbReference>
<dbReference type="PROSITE" id="PS00135">
    <property type="entry name" value="TRYPSIN_SER"/>
    <property type="match status" value="1"/>
</dbReference>
<dbReference type="PROSITE" id="PS00134">
    <property type="entry name" value="TRYPSIN_HIS"/>
    <property type="match status" value="1"/>
</dbReference>
<evidence type="ECO:0000313" key="12">
    <source>
        <dbReference type="Proteomes" id="UP001233999"/>
    </source>
</evidence>
<protein>
    <recommendedName>
        <fullName evidence="10">Peptidase S1 domain-containing protein</fullName>
    </recommendedName>
</protein>
<accession>A0AAD8EI15</accession>
<dbReference type="InterPro" id="IPR001314">
    <property type="entry name" value="Peptidase_S1A"/>
</dbReference>
<evidence type="ECO:0000313" key="11">
    <source>
        <dbReference type="EMBL" id="KAJ9590906.1"/>
    </source>
</evidence>
<keyword evidence="9" id="KW-0732">Signal</keyword>
<reference evidence="11" key="1">
    <citation type="journal article" date="2023" name="IScience">
        <title>Live-bearing cockroach genome reveals convergent evolutionary mechanisms linked to viviparity in insects and beyond.</title>
        <authorList>
            <person name="Fouks B."/>
            <person name="Harrison M.C."/>
            <person name="Mikhailova A.A."/>
            <person name="Marchal E."/>
            <person name="English S."/>
            <person name="Carruthers M."/>
            <person name="Jennings E.C."/>
            <person name="Chiamaka E.L."/>
            <person name="Frigard R.A."/>
            <person name="Pippel M."/>
            <person name="Attardo G.M."/>
            <person name="Benoit J.B."/>
            <person name="Bornberg-Bauer E."/>
            <person name="Tobe S.S."/>
        </authorList>
    </citation>
    <scope>NUCLEOTIDE SEQUENCE</scope>
    <source>
        <strain evidence="11">Stay&amp;Tobe</strain>
    </source>
</reference>
<dbReference type="InterPro" id="IPR009003">
    <property type="entry name" value="Peptidase_S1_PA"/>
</dbReference>
<evidence type="ECO:0000256" key="3">
    <source>
        <dbReference type="ARBA" id="ARBA00022525"/>
    </source>
</evidence>
<evidence type="ECO:0000256" key="2">
    <source>
        <dbReference type="ARBA" id="ARBA00007664"/>
    </source>
</evidence>
<dbReference type="InterPro" id="IPR018114">
    <property type="entry name" value="TRYPSIN_HIS"/>
</dbReference>
<organism evidence="11 12">
    <name type="scientific">Diploptera punctata</name>
    <name type="common">Pacific beetle cockroach</name>
    <dbReference type="NCBI Taxonomy" id="6984"/>
    <lineage>
        <taxon>Eukaryota</taxon>
        <taxon>Metazoa</taxon>
        <taxon>Ecdysozoa</taxon>
        <taxon>Arthropoda</taxon>
        <taxon>Hexapoda</taxon>
        <taxon>Insecta</taxon>
        <taxon>Pterygota</taxon>
        <taxon>Neoptera</taxon>
        <taxon>Polyneoptera</taxon>
        <taxon>Dictyoptera</taxon>
        <taxon>Blattodea</taxon>
        <taxon>Blaberoidea</taxon>
        <taxon>Blaberidae</taxon>
        <taxon>Diplopterinae</taxon>
        <taxon>Diploptera</taxon>
    </lineage>
</organism>
<feature type="chain" id="PRO_5042205450" description="Peptidase S1 domain-containing protein" evidence="9">
    <location>
        <begin position="19"/>
        <end position="253"/>
    </location>
</feature>
<keyword evidence="4 8" id="KW-0645">Protease</keyword>
<dbReference type="InterPro" id="IPR001254">
    <property type="entry name" value="Trypsin_dom"/>
</dbReference>
<keyword evidence="7" id="KW-1015">Disulfide bond</keyword>
<dbReference type="Pfam" id="PF00089">
    <property type="entry name" value="Trypsin"/>
    <property type="match status" value="1"/>
</dbReference>
<dbReference type="PANTHER" id="PTHR24276:SF98">
    <property type="entry name" value="FI18310P1-RELATED"/>
    <property type="match status" value="1"/>
</dbReference>
<dbReference type="Proteomes" id="UP001233999">
    <property type="component" value="Unassembled WGS sequence"/>
</dbReference>
<dbReference type="GO" id="GO:0004252">
    <property type="term" value="F:serine-type endopeptidase activity"/>
    <property type="evidence" value="ECO:0007669"/>
    <property type="project" value="InterPro"/>
</dbReference>
<feature type="signal peptide" evidence="9">
    <location>
        <begin position="1"/>
        <end position="18"/>
    </location>
</feature>
<evidence type="ECO:0000256" key="7">
    <source>
        <dbReference type="ARBA" id="ARBA00023157"/>
    </source>
</evidence>
<reference evidence="11" key="2">
    <citation type="submission" date="2023-05" db="EMBL/GenBank/DDBJ databases">
        <authorList>
            <person name="Fouks B."/>
        </authorList>
    </citation>
    <scope>NUCLEOTIDE SEQUENCE</scope>
    <source>
        <strain evidence="11">Stay&amp;Tobe</strain>
        <tissue evidence="11">Testes</tissue>
    </source>
</reference>
<dbReference type="SUPFAM" id="SSF50494">
    <property type="entry name" value="Trypsin-like serine proteases"/>
    <property type="match status" value="1"/>
</dbReference>
<dbReference type="InterPro" id="IPR043504">
    <property type="entry name" value="Peptidase_S1_PA_chymotrypsin"/>
</dbReference>
<dbReference type="EMBL" id="JASPKZ010004181">
    <property type="protein sequence ID" value="KAJ9590906.1"/>
    <property type="molecule type" value="Genomic_DNA"/>
</dbReference>
<keyword evidence="6 8" id="KW-0720">Serine protease</keyword>
<dbReference type="Gene3D" id="2.40.10.10">
    <property type="entry name" value="Trypsin-like serine proteases"/>
    <property type="match status" value="2"/>
</dbReference>
<dbReference type="InterPro" id="IPR033116">
    <property type="entry name" value="TRYPSIN_SER"/>
</dbReference>
<dbReference type="PANTHER" id="PTHR24276">
    <property type="entry name" value="POLYSERASE-RELATED"/>
    <property type="match status" value="1"/>
</dbReference>
<proteinExistence type="inferred from homology"/>
<dbReference type="CDD" id="cd00190">
    <property type="entry name" value="Tryp_SPc"/>
    <property type="match status" value="1"/>
</dbReference>
<keyword evidence="5 8" id="KW-0378">Hydrolase</keyword>
<keyword evidence="3" id="KW-0964">Secreted</keyword>
<evidence type="ECO:0000256" key="8">
    <source>
        <dbReference type="RuleBase" id="RU363034"/>
    </source>
</evidence>
<sequence length="253" mass="25907">MKSFTVIVVLALSSCAYGTDVFPDWSSRVVGGSSASAGEFPYMASLRSSSNSHFCGGSIISNDYILTAAHCVTGTSASSISVVTGSNTLNSGGTRHSVSRIVLHSAYSASASWRNDIALLKLASPIVYSSVQQPIALPSQGETTAAGTAVVASGWGYTSYPSWTLPNNLQKVSLTAVSNSECQAAHSGTIYTTSICASGGTGKGVCNGDSGGPLAANGKVVGIVSWGRPCAVGVPDVYTRVSEYLDWISQNAV</sequence>
<dbReference type="GO" id="GO:0016485">
    <property type="term" value="P:protein processing"/>
    <property type="evidence" value="ECO:0007669"/>
    <property type="project" value="UniProtKB-ARBA"/>
</dbReference>
<dbReference type="SMART" id="SM00020">
    <property type="entry name" value="Tryp_SPc"/>
    <property type="match status" value="1"/>
</dbReference>
<evidence type="ECO:0000256" key="6">
    <source>
        <dbReference type="ARBA" id="ARBA00022825"/>
    </source>
</evidence>
<dbReference type="FunFam" id="2.40.10.10:FF:000047">
    <property type="entry name" value="Trypsin eta"/>
    <property type="match status" value="1"/>
</dbReference>
<dbReference type="PRINTS" id="PR00722">
    <property type="entry name" value="CHYMOTRYPSIN"/>
</dbReference>
<evidence type="ECO:0000256" key="1">
    <source>
        <dbReference type="ARBA" id="ARBA00004613"/>
    </source>
</evidence>
<gene>
    <name evidence="11" type="ORF">L9F63_016063</name>
</gene>
<dbReference type="AlphaFoldDB" id="A0AAD8EI15"/>
<evidence type="ECO:0000256" key="9">
    <source>
        <dbReference type="SAM" id="SignalP"/>
    </source>
</evidence>
<keyword evidence="12" id="KW-1185">Reference proteome</keyword>
<comment type="subcellular location">
    <subcellularLocation>
        <location evidence="1">Secreted</location>
    </subcellularLocation>
</comment>
<evidence type="ECO:0000259" key="10">
    <source>
        <dbReference type="PROSITE" id="PS50240"/>
    </source>
</evidence>
<dbReference type="PROSITE" id="PS50240">
    <property type="entry name" value="TRYPSIN_DOM"/>
    <property type="match status" value="1"/>
</dbReference>
<evidence type="ECO:0000256" key="4">
    <source>
        <dbReference type="ARBA" id="ARBA00022670"/>
    </source>
</evidence>
<feature type="domain" description="Peptidase S1" evidence="10">
    <location>
        <begin position="29"/>
        <end position="253"/>
    </location>
</feature>